<evidence type="ECO:0000313" key="3">
    <source>
        <dbReference type="Proteomes" id="UP000438182"/>
    </source>
</evidence>
<dbReference type="PANTHER" id="PTHR46310">
    <property type="entry name" value="AMIDASE 1"/>
    <property type="match status" value="1"/>
</dbReference>
<dbReference type="Proteomes" id="UP000438182">
    <property type="component" value="Unassembled WGS sequence"/>
</dbReference>
<dbReference type="RefSeq" id="WP_160423094.1">
    <property type="nucleotide sequence ID" value="NZ_WSTA01000011.1"/>
</dbReference>
<organism evidence="2 3">
    <name type="scientific">Agromyces seonyuensis</name>
    <dbReference type="NCBI Taxonomy" id="2662446"/>
    <lineage>
        <taxon>Bacteria</taxon>
        <taxon>Bacillati</taxon>
        <taxon>Actinomycetota</taxon>
        <taxon>Actinomycetes</taxon>
        <taxon>Micrococcales</taxon>
        <taxon>Microbacteriaceae</taxon>
        <taxon>Agromyces</taxon>
    </lineage>
</organism>
<protein>
    <recommendedName>
        <fullName evidence="1">Amidase domain-containing protein</fullName>
    </recommendedName>
</protein>
<accession>A0A6I4NTF4</accession>
<sequence length="401" mass="40032">MSEASFDGSVWRAVGDPLVAGAAAGPLAGLRVAVKDVFAVAGFPIGAGVPGYLAEAPVEDASADAVAALLGAGASVVGIARTDQFAYSIAGRNPAYGTPPNPAVPGAIPGGSTSGPSVAVSLGQADVGLGTDTAGSIRVPASYQGLWGLRTTHGSVDRTGMLPLAPSFDTVGWLARDSTTLFAVVRASPQAGWRPAPRFLVWPALLDGLGADVRAAFDAAVEALAANGYPAGRIEPDVDPPALYEAFRTVQAAEAWRANGEWIVAHPDALAPDVAARFEWASSVDAEQEAAARGVLALAAGALDSALGDAVLLVPSAASAAPALEASGPEIEAVRQATLTLTAVAGATGRPALSVPVLQVPGPTDEAAPLGLCLVGPRGSDLVLIEFGEALARALATPPVE</sequence>
<keyword evidence="3" id="KW-1185">Reference proteome</keyword>
<name>A0A6I4NTF4_9MICO</name>
<reference evidence="2 3" key="1">
    <citation type="submission" date="2019-12" db="EMBL/GenBank/DDBJ databases">
        <authorList>
            <person name="Kim Y.S."/>
        </authorList>
    </citation>
    <scope>NUCLEOTIDE SEQUENCE [LARGE SCALE GENOMIC DNA]</scope>
    <source>
        <strain evidence="2 3">MMS17-SY077</strain>
    </source>
</reference>
<comment type="caution">
    <text evidence="2">The sequence shown here is derived from an EMBL/GenBank/DDBJ whole genome shotgun (WGS) entry which is preliminary data.</text>
</comment>
<feature type="domain" description="Amidase" evidence="1">
    <location>
        <begin position="21"/>
        <end position="184"/>
    </location>
</feature>
<dbReference type="PANTHER" id="PTHR46310:SF7">
    <property type="entry name" value="AMIDASE 1"/>
    <property type="match status" value="1"/>
</dbReference>
<evidence type="ECO:0000313" key="2">
    <source>
        <dbReference type="EMBL" id="MWB97746.1"/>
    </source>
</evidence>
<gene>
    <name evidence="2" type="ORF">GB864_04160</name>
</gene>
<dbReference type="Gene3D" id="3.90.1300.10">
    <property type="entry name" value="Amidase signature (AS) domain"/>
    <property type="match status" value="1"/>
</dbReference>
<dbReference type="SUPFAM" id="SSF75304">
    <property type="entry name" value="Amidase signature (AS) enzymes"/>
    <property type="match status" value="1"/>
</dbReference>
<dbReference type="AlphaFoldDB" id="A0A6I4NTF4"/>
<evidence type="ECO:0000259" key="1">
    <source>
        <dbReference type="Pfam" id="PF01425"/>
    </source>
</evidence>
<dbReference type="InterPro" id="IPR036928">
    <property type="entry name" value="AS_sf"/>
</dbReference>
<proteinExistence type="predicted"/>
<dbReference type="Pfam" id="PF01425">
    <property type="entry name" value="Amidase"/>
    <property type="match status" value="1"/>
</dbReference>
<dbReference type="EMBL" id="WSTA01000011">
    <property type="protein sequence ID" value="MWB97746.1"/>
    <property type="molecule type" value="Genomic_DNA"/>
</dbReference>
<dbReference type="InterPro" id="IPR023631">
    <property type="entry name" value="Amidase_dom"/>
</dbReference>